<accession>A0ABU9BIE9</accession>
<sequence length="384" mass="42780">MHISVRWAATALLASASMVAQAQYRAEFLEDSKAWGSVVADFNNDGHDDIFVCGHHSEDRVWYWTSTGYKPSEQILEWVDRHDCDAADVDHNGRLDLYCAVGAEKGTGDGPKELWLQGEDGIFTLAQNHGAEDPYGRGRLPIFMDFNHDGFADIYLANLSTTRDDGQANINHMFINQGDGHFVEKPTLATGDRGAQCVAKGDINRDGWDDLVVCHEKVQGHVYVNNQEGDFEEVLPPALRGEWTFAKLRDMNGDGRDDLLLIRDKTVFEIWFNTGRAPYFEKLSFTDKLPGIGTSFTVGEFTGDSRPDVYVTLKDASCDTTLVDKAPDVIYKSKPRGIGWQRSVLTQQNYAGCGHLADTVDGTKVLLENGQIDDRGPNYVLSFR</sequence>
<evidence type="ECO:0000313" key="4">
    <source>
        <dbReference type="Proteomes" id="UP001371218"/>
    </source>
</evidence>
<protein>
    <submittedName>
        <fullName evidence="3">VCBS repeat-containing protein</fullName>
    </submittedName>
</protein>
<dbReference type="PANTHER" id="PTHR46580">
    <property type="entry name" value="SENSOR KINASE-RELATED"/>
    <property type="match status" value="1"/>
</dbReference>
<dbReference type="Proteomes" id="UP001371218">
    <property type="component" value="Unassembled WGS sequence"/>
</dbReference>
<dbReference type="InterPro" id="IPR028994">
    <property type="entry name" value="Integrin_alpha_N"/>
</dbReference>
<evidence type="ECO:0000256" key="1">
    <source>
        <dbReference type="ARBA" id="ARBA00022729"/>
    </source>
</evidence>
<gene>
    <name evidence="3" type="ORF">AACH06_01545</name>
</gene>
<dbReference type="RefSeq" id="WP_341423827.1">
    <property type="nucleotide sequence ID" value="NZ_JBBUTG010000001.1"/>
</dbReference>
<keyword evidence="1 2" id="KW-0732">Signal</keyword>
<dbReference type="Gene3D" id="2.130.10.130">
    <property type="entry name" value="Integrin alpha, N-terminal"/>
    <property type="match status" value="1"/>
</dbReference>
<name>A0ABU9BIE9_9BURK</name>
<dbReference type="EMBL" id="JBBUTG010000001">
    <property type="protein sequence ID" value="MEK8029491.1"/>
    <property type="molecule type" value="Genomic_DNA"/>
</dbReference>
<keyword evidence="4" id="KW-1185">Reference proteome</keyword>
<organism evidence="3 4">
    <name type="scientific">Ideonella lacteola</name>
    <dbReference type="NCBI Taxonomy" id="2984193"/>
    <lineage>
        <taxon>Bacteria</taxon>
        <taxon>Pseudomonadati</taxon>
        <taxon>Pseudomonadota</taxon>
        <taxon>Betaproteobacteria</taxon>
        <taxon>Burkholderiales</taxon>
        <taxon>Sphaerotilaceae</taxon>
        <taxon>Ideonella</taxon>
    </lineage>
</organism>
<dbReference type="SUPFAM" id="SSF69318">
    <property type="entry name" value="Integrin alpha N-terminal domain"/>
    <property type="match status" value="1"/>
</dbReference>
<reference evidence="3 4" key="1">
    <citation type="submission" date="2024-04" db="EMBL/GenBank/DDBJ databases">
        <title>Novel species of the genus Ideonella isolated from streams.</title>
        <authorList>
            <person name="Lu H."/>
        </authorList>
    </citation>
    <scope>NUCLEOTIDE SEQUENCE [LARGE SCALE GENOMIC DNA]</scope>
    <source>
        <strain evidence="3 4">DXS29W</strain>
    </source>
</reference>
<feature type="chain" id="PRO_5046397231" evidence="2">
    <location>
        <begin position="23"/>
        <end position="384"/>
    </location>
</feature>
<comment type="caution">
    <text evidence="3">The sequence shown here is derived from an EMBL/GenBank/DDBJ whole genome shotgun (WGS) entry which is preliminary data.</text>
</comment>
<evidence type="ECO:0000256" key="2">
    <source>
        <dbReference type="SAM" id="SignalP"/>
    </source>
</evidence>
<evidence type="ECO:0000313" key="3">
    <source>
        <dbReference type="EMBL" id="MEK8029491.1"/>
    </source>
</evidence>
<dbReference type="InterPro" id="IPR013517">
    <property type="entry name" value="FG-GAP"/>
</dbReference>
<proteinExistence type="predicted"/>
<feature type="signal peptide" evidence="2">
    <location>
        <begin position="1"/>
        <end position="22"/>
    </location>
</feature>
<dbReference type="Pfam" id="PF13517">
    <property type="entry name" value="FG-GAP_3"/>
    <property type="match status" value="3"/>
</dbReference>